<protein>
    <submittedName>
        <fullName evidence="7">Putative E3 ubiquitin-protein ligase RNF216</fullName>
    </submittedName>
</protein>
<sequence>MQRCNGNTLKGSQCDRHFYPEQCHLMRGRYYCDVHYAKQLHHLQNNAAEGGDDDALLPLHLLKVIPDPLKLVCDKMAVRELEHIFLNMYNDQMGGSFEEVMKVSYEHLIPDKYLVGLVPEVLKNVRGMKESDLELVLNIVKNEFLIAPCEQCRHEFLTKFLLQCSGGHKFCSECLTKYFSQRIMSRKFDLRCGKDGICGSGFSHETLQATLNDQLYGDYLDWEMDRDKKEAENKELYQFFWDKQIECEDQTKEIVNEILNRHRVRVCPECLKVVKRSDENAKANKVSCECGVKLCYLCKKKIEGYMHFNDNDGMTFYGRCDLFTDEVEIERKDTVAALDEICDTYKFDLEILVRGIFVLLMKMEGSKFDMILEKFKPFLFEAKGKINYKVVPYAGDVKVETDIHPSFLKPVAAPSMKITTLEDMEYKERMNEFKRKRKEKLTRRAREEQEKSNHRPDISAISSDDVSRFYDDRYVSLGPRYHINHSKDKKKSCMIL</sequence>
<proteinExistence type="predicted"/>
<keyword evidence="4" id="KW-0833">Ubl conjugation pathway</keyword>
<evidence type="ECO:0000256" key="3">
    <source>
        <dbReference type="ARBA" id="ARBA00022771"/>
    </source>
</evidence>
<dbReference type="InterPro" id="IPR051628">
    <property type="entry name" value="LUBAC_E3_Ligases"/>
</dbReference>
<dbReference type="PANTHER" id="PTHR22770">
    <property type="entry name" value="UBIQUITIN CONJUGATING ENZYME 7 INTERACTING PROTEIN-RELATED"/>
    <property type="match status" value="1"/>
</dbReference>
<dbReference type="Pfam" id="PF26200">
    <property type="entry name" value="Rcat_RNF216"/>
    <property type="match status" value="1"/>
</dbReference>
<comment type="pathway">
    <text evidence="1">Protein modification; protein ubiquitination.</text>
</comment>
<evidence type="ECO:0000256" key="4">
    <source>
        <dbReference type="ARBA" id="ARBA00022786"/>
    </source>
</evidence>
<dbReference type="EMBL" id="MK072420">
    <property type="protein sequence ID" value="AYV84770.1"/>
    <property type="molecule type" value="Genomic_DNA"/>
</dbReference>
<evidence type="ECO:0000256" key="2">
    <source>
        <dbReference type="ARBA" id="ARBA00022723"/>
    </source>
</evidence>
<evidence type="ECO:0000256" key="5">
    <source>
        <dbReference type="ARBA" id="ARBA00022833"/>
    </source>
</evidence>
<organism evidence="7">
    <name type="scientific">Hyperionvirus sp</name>
    <dbReference type="NCBI Taxonomy" id="2487770"/>
    <lineage>
        <taxon>Viruses</taxon>
        <taxon>Varidnaviria</taxon>
        <taxon>Bamfordvirae</taxon>
        <taxon>Nucleocytoviricota</taxon>
        <taxon>Megaviricetes</taxon>
        <taxon>Imitervirales</taxon>
        <taxon>Mimiviridae</taxon>
        <taxon>Klosneuvirinae</taxon>
    </lineage>
</organism>
<keyword evidence="5" id="KW-0862">Zinc</keyword>
<reference evidence="7" key="1">
    <citation type="submission" date="2018-10" db="EMBL/GenBank/DDBJ databases">
        <title>Hidden diversity of soil giant viruses.</title>
        <authorList>
            <person name="Schulz F."/>
            <person name="Alteio L."/>
            <person name="Goudeau D."/>
            <person name="Ryan E.M."/>
            <person name="Malmstrom R.R."/>
            <person name="Blanchard J."/>
            <person name="Woyke T."/>
        </authorList>
    </citation>
    <scope>NUCLEOTIDE SEQUENCE</scope>
    <source>
        <strain evidence="7">HYV1</strain>
    </source>
</reference>
<accession>A0A3G5AC41</accession>
<dbReference type="InterPro" id="IPR013083">
    <property type="entry name" value="Znf_RING/FYVE/PHD"/>
</dbReference>
<evidence type="ECO:0000313" key="7">
    <source>
        <dbReference type="EMBL" id="AYV84770.1"/>
    </source>
</evidence>
<gene>
    <name evidence="7" type="ORF">Hyperionvirus38_8</name>
</gene>
<feature type="region of interest" description="Disordered" evidence="6">
    <location>
        <begin position="435"/>
        <end position="459"/>
    </location>
</feature>
<keyword evidence="2" id="KW-0479">Metal-binding</keyword>
<name>A0A3G5AC41_9VIRU</name>
<evidence type="ECO:0000256" key="1">
    <source>
        <dbReference type="ARBA" id="ARBA00004906"/>
    </source>
</evidence>
<feature type="compositionally biased region" description="Basic and acidic residues" evidence="6">
    <location>
        <begin position="442"/>
        <end position="457"/>
    </location>
</feature>
<dbReference type="Gene3D" id="3.30.40.10">
    <property type="entry name" value="Zinc/RING finger domain, C3HC4 (zinc finger)"/>
    <property type="match status" value="1"/>
</dbReference>
<evidence type="ECO:0000256" key="6">
    <source>
        <dbReference type="SAM" id="MobiDB-lite"/>
    </source>
</evidence>
<dbReference type="GO" id="GO:0008270">
    <property type="term" value="F:zinc ion binding"/>
    <property type="evidence" value="ECO:0007669"/>
    <property type="project" value="UniProtKB-KW"/>
</dbReference>
<keyword evidence="3" id="KW-0863">Zinc-finger</keyword>
<dbReference type="SUPFAM" id="SSF57850">
    <property type="entry name" value="RING/U-box"/>
    <property type="match status" value="1"/>
</dbReference>